<sequence>MCPTLPTHQQPIAPATAVSSLHCRVVSGDGRQTAGGQPCLGPRLAPCLETTVTWLVAVMKRLRDFNPCAPLESQQYTGQGPDERTSYKLDC</sequence>
<evidence type="ECO:0000256" key="1">
    <source>
        <dbReference type="SAM" id="MobiDB-lite"/>
    </source>
</evidence>
<dbReference type="EnsemblPlants" id="OBART12G02820.1">
    <property type="protein sequence ID" value="OBART12G02820.1"/>
    <property type="gene ID" value="OBART12G02820"/>
</dbReference>
<evidence type="ECO:0000313" key="3">
    <source>
        <dbReference type="Proteomes" id="UP000026960"/>
    </source>
</evidence>
<accession>A0A0D3HRE8</accession>
<evidence type="ECO:0000313" key="2">
    <source>
        <dbReference type="EnsemblPlants" id="OBART12G02820.1"/>
    </source>
</evidence>
<proteinExistence type="predicted"/>
<reference evidence="2" key="1">
    <citation type="journal article" date="2009" name="Rice">
        <title>De Novo Next Generation Sequencing of Plant Genomes.</title>
        <authorList>
            <person name="Rounsley S."/>
            <person name="Marri P.R."/>
            <person name="Yu Y."/>
            <person name="He R."/>
            <person name="Sisneros N."/>
            <person name="Goicoechea J.L."/>
            <person name="Lee S.J."/>
            <person name="Angelova A."/>
            <person name="Kudrna D."/>
            <person name="Luo M."/>
            <person name="Affourtit J."/>
            <person name="Desany B."/>
            <person name="Knight J."/>
            <person name="Niazi F."/>
            <person name="Egholm M."/>
            <person name="Wing R.A."/>
        </authorList>
    </citation>
    <scope>NUCLEOTIDE SEQUENCE [LARGE SCALE GENOMIC DNA]</scope>
    <source>
        <strain evidence="2">cv. IRGC 105608</strain>
    </source>
</reference>
<dbReference type="Gramene" id="OBART12G02820.1">
    <property type="protein sequence ID" value="OBART12G02820.1"/>
    <property type="gene ID" value="OBART12G02820"/>
</dbReference>
<dbReference type="Proteomes" id="UP000026960">
    <property type="component" value="Chromosome 12"/>
</dbReference>
<name>A0A0D3HRE8_9ORYZ</name>
<feature type="compositionally biased region" description="Basic and acidic residues" evidence="1">
    <location>
        <begin position="81"/>
        <end position="91"/>
    </location>
</feature>
<keyword evidence="3" id="KW-1185">Reference proteome</keyword>
<reference evidence="2" key="2">
    <citation type="submission" date="2015-03" db="UniProtKB">
        <authorList>
            <consortium name="EnsemblPlants"/>
        </authorList>
    </citation>
    <scope>IDENTIFICATION</scope>
</reference>
<dbReference type="AlphaFoldDB" id="A0A0D3HRE8"/>
<dbReference type="HOGENOM" id="CLU_2562040_0_0_1"/>
<feature type="region of interest" description="Disordered" evidence="1">
    <location>
        <begin position="72"/>
        <end position="91"/>
    </location>
</feature>
<dbReference type="PaxDb" id="65489-OBART12G02820.1"/>
<organism evidence="2">
    <name type="scientific">Oryza barthii</name>
    <dbReference type="NCBI Taxonomy" id="65489"/>
    <lineage>
        <taxon>Eukaryota</taxon>
        <taxon>Viridiplantae</taxon>
        <taxon>Streptophyta</taxon>
        <taxon>Embryophyta</taxon>
        <taxon>Tracheophyta</taxon>
        <taxon>Spermatophyta</taxon>
        <taxon>Magnoliopsida</taxon>
        <taxon>Liliopsida</taxon>
        <taxon>Poales</taxon>
        <taxon>Poaceae</taxon>
        <taxon>BOP clade</taxon>
        <taxon>Oryzoideae</taxon>
        <taxon>Oryzeae</taxon>
        <taxon>Oryzinae</taxon>
        <taxon>Oryza</taxon>
    </lineage>
</organism>
<protein>
    <submittedName>
        <fullName evidence="2">Uncharacterized protein</fullName>
    </submittedName>
</protein>